<dbReference type="AlphaFoldDB" id="A0A2T6B9R7"/>
<organism evidence="2 3">
    <name type="scientific">Allosediminivita pacifica</name>
    <dbReference type="NCBI Taxonomy" id="1267769"/>
    <lineage>
        <taxon>Bacteria</taxon>
        <taxon>Pseudomonadati</taxon>
        <taxon>Pseudomonadota</taxon>
        <taxon>Alphaproteobacteria</taxon>
        <taxon>Rhodobacterales</taxon>
        <taxon>Paracoccaceae</taxon>
        <taxon>Allosediminivita</taxon>
    </lineage>
</organism>
<proteinExistence type="predicted"/>
<dbReference type="Proteomes" id="UP000244069">
    <property type="component" value="Unassembled WGS sequence"/>
</dbReference>
<protein>
    <submittedName>
        <fullName evidence="2">Uncharacterized protein</fullName>
    </submittedName>
</protein>
<evidence type="ECO:0000313" key="2">
    <source>
        <dbReference type="EMBL" id="PTX52804.1"/>
    </source>
</evidence>
<name>A0A2T6B9R7_9RHOB</name>
<evidence type="ECO:0000256" key="1">
    <source>
        <dbReference type="SAM" id="MobiDB-lite"/>
    </source>
</evidence>
<dbReference type="EMBL" id="QBKN01000001">
    <property type="protein sequence ID" value="PTX52804.1"/>
    <property type="molecule type" value="Genomic_DNA"/>
</dbReference>
<comment type="caution">
    <text evidence="2">The sequence shown here is derived from an EMBL/GenBank/DDBJ whole genome shotgun (WGS) entry which is preliminary data.</text>
</comment>
<accession>A0A2T6B9R7</accession>
<feature type="region of interest" description="Disordered" evidence="1">
    <location>
        <begin position="25"/>
        <end position="58"/>
    </location>
</feature>
<gene>
    <name evidence="2" type="ORF">C8N44_10194</name>
</gene>
<sequence length="183" mass="19278">MLLMSGLLGLVLLCAVPWTVPWHTPSHRPGRDIPLSETYSDSVTSLPAPRRQAHRTAPDALRRHGTLTAADRVDPRAAGARPSSAPLLRVDNGETALPLPAPPAHAPSVTDLGSFDPAHDQIVILSDLPAPQGIAFRPAAADPGVREIVAGGQVLATLRAAELPEIIEVVWVMPDLAPSGRPI</sequence>
<keyword evidence="3" id="KW-1185">Reference proteome</keyword>
<dbReference type="RefSeq" id="WP_107974191.1">
    <property type="nucleotide sequence ID" value="NZ_BMEZ01000001.1"/>
</dbReference>
<dbReference type="OrthoDB" id="9816422at2"/>
<evidence type="ECO:0000313" key="3">
    <source>
        <dbReference type="Proteomes" id="UP000244069"/>
    </source>
</evidence>
<reference evidence="2 3" key="1">
    <citation type="submission" date="2018-04" db="EMBL/GenBank/DDBJ databases">
        <title>Genomic Encyclopedia of Archaeal and Bacterial Type Strains, Phase II (KMG-II): from individual species to whole genera.</title>
        <authorList>
            <person name="Goeker M."/>
        </authorList>
    </citation>
    <scope>NUCLEOTIDE SEQUENCE [LARGE SCALE GENOMIC DNA]</scope>
    <source>
        <strain evidence="2 3">DSM 29329</strain>
    </source>
</reference>